<accession>A0A976UAV7</accession>
<dbReference type="InterPro" id="IPR004260">
    <property type="entry name" value="Pyr-dimer_DNA_glycosylase"/>
</dbReference>
<keyword evidence="2" id="KW-1185">Reference proteome</keyword>
<protein>
    <submittedName>
        <fullName evidence="1">Uncharacterized protein</fullName>
    </submittedName>
</protein>
<evidence type="ECO:0000313" key="2">
    <source>
        <dbReference type="Proteomes" id="UP001157002"/>
    </source>
</evidence>
<evidence type="ECO:0000313" key="1">
    <source>
        <dbReference type="EMBL" id="UVF62494.1"/>
    </source>
</evidence>
<name>A0A976UAV7_9CAUD</name>
<dbReference type="Proteomes" id="UP001157002">
    <property type="component" value="Segment"/>
</dbReference>
<dbReference type="RefSeq" id="YP_010806088.1">
    <property type="nucleotide sequence ID" value="NC_077214.1"/>
</dbReference>
<dbReference type="Pfam" id="PF03013">
    <property type="entry name" value="Pyr_excise"/>
    <property type="match status" value="1"/>
</dbReference>
<proteinExistence type="predicted"/>
<dbReference type="EMBL" id="ON649702">
    <property type="protein sequence ID" value="UVF62494.1"/>
    <property type="molecule type" value="Genomic_DNA"/>
</dbReference>
<sequence length="198" mass="23954">MNIFALSKCPVESAQQMIDKHVVKMPTESCQMLHTNSLYFLFVSAHGREPTLKELKEFHKESHFRYLMKPAMLNHPSTIWARQNKANYMWLYRHAIALCEEYTFRYGKVHGTQSRILDSLTFSYEEDDLTPVFIAMADEYRLPQETHSWDFVIKSYRHYYLEGKWRFAEWSKNRRPNWFPANWVIQKYENRRMIRNGL</sequence>
<dbReference type="GeneID" id="80545049"/>
<reference evidence="1 2" key="1">
    <citation type="submission" date="2022-05" db="EMBL/GenBank/DDBJ databases">
        <title>Diverse viruses of marine archaea discovered using metagenomics.</title>
        <authorList>
            <person name="Zhou Y."/>
        </authorList>
    </citation>
    <scope>NUCLEOTIDE SEQUENCE [LARGE SCALE GENOMIC DNA]</scope>
    <source>
        <strain evidence="1">YSH_150918</strain>
    </source>
</reference>
<organism evidence="1 2">
    <name type="scientific">Poseidoniales virus YSH_150918</name>
    <dbReference type="NCBI Taxonomy" id="3071324"/>
    <lineage>
        <taxon>Viruses</taxon>
        <taxon>Duplodnaviria</taxon>
        <taxon>Heunggongvirae</taxon>
        <taxon>Uroviricota</taxon>
        <taxon>Caudoviricetes</taxon>
        <taxon>Magrovirales</taxon>
        <taxon>Aoguangviridae</taxon>
        <taxon>Aobingvirus</taxon>
        <taxon>Aobingvirus yangshanense</taxon>
    </lineage>
</organism>
<dbReference type="KEGG" id="vg:80545049"/>